<name>A0A2M7U2L6_9BACT</name>
<gene>
    <name evidence="1" type="ORF">COY14_04365</name>
</gene>
<comment type="caution">
    <text evidence="1">The sequence shown here is derived from an EMBL/GenBank/DDBJ whole genome shotgun (WGS) entry which is preliminary data.</text>
</comment>
<dbReference type="Gene3D" id="3.30.2310.20">
    <property type="entry name" value="RelE-like"/>
    <property type="match status" value="1"/>
</dbReference>
<accession>A0A2M7U2L6</accession>
<dbReference type="InterPro" id="IPR007711">
    <property type="entry name" value="HigB-1"/>
</dbReference>
<dbReference type="AlphaFoldDB" id="A0A2M7U2L6"/>
<dbReference type="EMBL" id="PFOD01000075">
    <property type="protein sequence ID" value="PIZ64603.1"/>
    <property type="molecule type" value="Genomic_DNA"/>
</dbReference>
<dbReference type="Proteomes" id="UP000230027">
    <property type="component" value="Unassembled WGS sequence"/>
</dbReference>
<dbReference type="InterPro" id="IPR035093">
    <property type="entry name" value="RelE/ParE_toxin_dom_sf"/>
</dbReference>
<protein>
    <submittedName>
        <fullName evidence="1">Type II toxin-antitoxin system mRNA interferase toxin, RelE/StbE family</fullName>
    </submittedName>
</protein>
<reference evidence="2" key="1">
    <citation type="submission" date="2017-09" db="EMBL/GenBank/DDBJ databases">
        <title>Depth-based differentiation of microbial function through sediment-hosted aquifers and enrichment of novel symbionts in the deep terrestrial subsurface.</title>
        <authorList>
            <person name="Probst A.J."/>
            <person name="Ladd B."/>
            <person name="Jarett J.K."/>
            <person name="Geller-Mcgrath D.E."/>
            <person name="Sieber C.M.K."/>
            <person name="Emerson J.B."/>
            <person name="Anantharaman K."/>
            <person name="Thomas B.C."/>
            <person name="Malmstrom R."/>
            <person name="Stieglmeier M."/>
            <person name="Klingl A."/>
            <person name="Woyke T."/>
            <person name="Ryan C.M."/>
            <person name="Banfield J.F."/>
        </authorList>
    </citation>
    <scope>NUCLEOTIDE SEQUENCE [LARGE SCALE GENOMIC DNA]</scope>
</reference>
<dbReference type="SUPFAM" id="SSF143011">
    <property type="entry name" value="RelE-like"/>
    <property type="match status" value="1"/>
</dbReference>
<evidence type="ECO:0000313" key="2">
    <source>
        <dbReference type="Proteomes" id="UP000230027"/>
    </source>
</evidence>
<sequence>MMVNNALYARSFLKEAKKLPADILNVFEKKEKIFRLNPLHPSLRLHKLHGELDFLWSISLNKNYRAIFKRQKNGDILFVSIGKHDIYDAL</sequence>
<evidence type="ECO:0000313" key="1">
    <source>
        <dbReference type="EMBL" id="PIZ64603.1"/>
    </source>
</evidence>
<organism evidence="1 2">
    <name type="scientific">Candidatus Roizmanbacteria bacterium CG_4_10_14_0_2_um_filter_36_9</name>
    <dbReference type="NCBI Taxonomy" id="1974823"/>
    <lineage>
        <taxon>Bacteria</taxon>
        <taxon>Candidatus Roizmaniibacteriota</taxon>
    </lineage>
</organism>
<proteinExistence type="predicted"/>
<dbReference type="Pfam" id="PF05015">
    <property type="entry name" value="HigB-like_toxin"/>
    <property type="match status" value="1"/>
</dbReference>